<keyword evidence="1" id="KW-0479">Metal-binding</keyword>
<dbReference type="AlphaFoldDB" id="A0A6P4CQY0"/>
<feature type="region of interest" description="Disordered" evidence="2">
    <location>
        <begin position="300"/>
        <end position="393"/>
    </location>
</feature>
<evidence type="ECO:0000256" key="2">
    <source>
        <dbReference type="SAM" id="MobiDB-lite"/>
    </source>
</evidence>
<dbReference type="Pfam" id="PF14111">
    <property type="entry name" value="DUF4283"/>
    <property type="match status" value="1"/>
</dbReference>
<dbReference type="KEGG" id="adu:107479996"/>
<dbReference type="GO" id="GO:0008270">
    <property type="term" value="F:zinc ion binding"/>
    <property type="evidence" value="ECO:0007669"/>
    <property type="project" value="UniProtKB-KW"/>
</dbReference>
<dbReference type="InterPro" id="IPR040256">
    <property type="entry name" value="At4g02000-like"/>
</dbReference>
<dbReference type="PANTHER" id="PTHR31286">
    <property type="entry name" value="GLYCINE-RICH CELL WALL STRUCTURAL PROTEIN 1.8-LIKE"/>
    <property type="match status" value="1"/>
</dbReference>
<keyword evidence="4" id="KW-1185">Reference proteome</keyword>
<dbReference type="PANTHER" id="PTHR31286:SF99">
    <property type="entry name" value="DUF4283 DOMAIN-CONTAINING PROTEIN"/>
    <property type="match status" value="1"/>
</dbReference>
<dbReference type="PROSITE" id="PS50158">
    <property type="entry name" value="ZF_CCHC"/>
    <property type="match status" value="1"/>
</dbReference>
<dbReference type="InterPro" id="IPR001878">
    <property type="entry name" value="Znf_CCHC"/>
</dbReference>
<dbReference type="InterPro" id="IPR025558">
    <property type="entry name" value="DUF4283"/>
</dbReference>
<reference evidence="5" key="2">
    <citation type="submission" date="2025-08" db="UniProtKB">
        <authorList>
            <consortium name="RefSeq"/>
        </authorList>
    </citation>
    <scope>IDENTIFICATION</scope>
    <source>
        <tissue evidence="5">Whole plant</tissue>
    </source>
</reference>
<gene>
    <name evidence="5" type="primary">LOC107479996</name>
</gene>
<dbReference type="Proteomes" id="UP000515211">
    <property type="component" value="Chromosome 3"/>
</dbReference>
<sequence>MSIEIQHGDTIKSSPEEEDQLARSTKKVKMNEENQVDHAMGEVIVKANYLKKQNADKDVNQESNQGNVKTNIALRRSYRDMVVDNEFGKLNPYEIVEMVSEEYLPEDPSIKSSLEVSNPFNPNPTIEVSLEEYEDWCRPWKFSLIVKPLENFFLVRLTSQYDYAHVLFEGPWMIADHYLLVQRWRPLFIPQELEVQKVTVWIRIPNLPAELYNKYFLWKVGKMLGTMLKVDDLTSIHSRGCFARLCVEIDLRKKIIPSFTALDKEFHIQYEGLHHICFNCGRYGHRKENCIESMEAVPNKVPPAAMGGGRHGSEEEPNGQEQSLGSEPSQYSQERKEIIKEKNKETSSISTNDLHNQKQESSNSMQDHQGVNADKETNPFGPWMIAKKKSKKE</sequence>
<protein>
    <submittedName>
        <fullName evidence="5">Uncharacterized protein LOC107479996</fullName>
    </submittedName>
</protein>
<feature type="domain" description="CCHC-type" evidence="3">
    <location>
        <begin position="277"/>
        <end position="290"/>
    </location>
</feature>
<dbReference type="GO" id="GO:0003676">
    <property type="term" value="F:nucleic acid binding"/>
    <property type="evidence" value="ECO:0007669"/>
    <property type="project" value="InterPro"/>
</dbReference>
<name>A0A6P4CQY0_ARADU</name>
<evidence type="ECO:0000259" key="3">
    <source>
        <dbReference type="PROSITE" id="PS50158"/>
    </source>
</evidence>
<dbReference type="RefSeq" id="XP_015955607.1">
    <property type="nucleotide sequence ID" value="XM_016100121.1"/>
</dbReference>
<keyword evidence="1" id="KW-0863">Zinc-finger</keyword>
<feature type="compositionally biased region" description="Polar residues" evidence="2">
    <location>
        <begin position="319"/>
        <end position="332"/>
    </location>
</feature>
<reference evidence="4" key="1">
    <citation type="journal article" date="2016" name="Nat. Genet.">
        <title>The genome sequences of Arachis duranensis and Arachis ipaensis, the diploid ancestors of cultivated peanut.</title>
        <authorList>
            <person name="Bertioli D.J."/>
            <person name="Cannon S.B."/>
            <person name="Froenicke L."/>
            <person name="Huang G."/>
            <person name="Farmer A.D."/>
            <person name="Cannon E.K."/>
            <person name="Liu X."/>
            <person name="Gao D."/>
            <person name="Clevenger J."/>
            <person name="Dash S."/>
            <person name="Ren L."/>
            <person name="Moretzsohn M.C."/>
            <person name="Shirasawa K."/>
            <person name="Huang W."/>
            <person name="Vidigal B."/>
            <person name="Abernathy B."/>
            <person name="Chu Y."/>
            <person name="Niederhuth C.E."/>
            <person name="Umale P."/>
            <person name="Araujo A.C."/>
            <person name="Kozik A."/>
            <person name="Kim K.D."/>
            <person name="Burow M.D."/>
            <person name="Varshney R.K."/>
            <person name="Wang X."/>
            <person name="Zhang X."/>
            <person name="Barkley N."/>
            <person name="Guimaraes P.M."/>
            <person name="Isobe S."/>
            <person name="Guo B."/>
            <person name="Liao B."/>
            <person name="Stalker H.T."/>
            <person name="Schmitz R.J."/>
            <person name="Scheffler B.E."/>
            <person name="Leal-Bertioli S.C."/>
            <person name="Xun X."/>
            <person name="Jackson S.A."/>
            <person name="Michelmore R."/>
            <person name="Ozias-Akins P."/>
        </authorList>
    </citation>
    <scope>NUCLEOTIDE SEQUENCE [LARGE SCALE GENOMIC DNA]</scope>
    <source>
        <strain evidence="4">cv. V14167</strain>
    </source>
</reference>
<proteinExistence type="predicted"/>
<dbReference type="GeneID" id="107479996"/>
<keyword evidence="1" id="KW-0862">Zinc</keyword>
<dbReference type="OrthoDB" id="1001863at2759"/>
<accession>A0A6P4CQY0</accession>
<organism evidence="4 5">
    <name type="scientific">Arachis duranensis</name>
    <name type="common">Wild peanut</name>
    <dbReference type="NCBI Taxonomy" id="130453"/>
    <lineage>
        <taxon>Eukaryota</taxon>
        <taxon>Viridiplantae</taxon>
        <taxon>Streptophyta</taxon>
        <taxon>Embryophyta</taxon>
        <taxon>Tracheophyta</taxon>
        <taxon>Spermatophyta</taxon>
        <taxon>Magnoliopsida</taxon>
        <taxon>eudicotyledons</taxon>
        <taxon>Gunneridae</taxon>
        <taxon>Pentapetalae</taxon>
        <taxon>rosids</taxon>
        <taxon>fabids</taxon>
        <taxon>Fabales</taxon>
        <taxon>Fabaceae</taxon>
        <taxon>Papilionoideae</taxon>
        <taxon>50 kb inversion clade</taxon>
        <taxon>dalbergioids sensu lato</taxon>
        <taxon>Dalbergieae</taxon>
        <taxon>Pterocarpus clade</taxon>
        <taxon>Arachis</taxon>
    </lineage>
</organism>
<evidence type="ECO:0000256" key="1">
    <source>
        <dbReference type="PROSITE-ProRule" id="PRU00047"/>
    </source>
</evidence>
<feature type="compositionally biased region" description="Polar residues" evidence="2">
    <location>
        <begin position="359"/>
        <end position="369"/>
    </location>
</feature>
<feature type="compositionally biased region" description="Basic and acidic residues" evidence="2">
    <location>
        <begin position="333"/>
        <end position="345"/>
    </location>
</feature>
<evidence type="ECO:0000313" key="5">
    <source>
        <dbReference type="RefSeq" id="XP_015955607.1"/>
    </source>
</evidence>
<evidence type="ECO:0000313" key="4">
    <source>
        <dbReference type="Proteomes" id="UP000515211"/>
    </source>
</evidence>